<dbReference type="PANTHER" id="PTHR36220">
    <property type="entry name" value="UNNAMED PRODUCT"/>
    <property type="match status" value="1"/>
</dbReference>
<evidence type="ECO:0000313" key="5">
    <source>
        <dbReference type="EMBL" id="AKT36663.1"/>
    </source>
</evidence>
<name>A0A0K1E7X6_CHOCO</name>
<dbReference type="Pfam" id="PF14312">
    <property type="entry name" value="FG-GAP_2"/>
    <property type="match status" value="7"/>
</dbReference>
<dbReference type="InterPro" id="IPR013519">
    <property type="entry name" value="Int_alpha_beta-p"/>
</dbReference>
<dbReference type="KEGG" id="ccro:CMC5_007830"/>
<dbReference type="EMBL" id="CP012159">
    <property type="protein sequence ID" value="AKT36663.1"/>
    <property type="molecule type" value="Genomic_DNA"/>
</dbReference>
<evidence type="ECO:0000313" key="6">
    <source>
        <dbReference type="Proteomes" id="UP000067626"/>
    </source>
</evidence>
<organism evidence="5 6">
    <name type="scientific">Chondromyces crocatus</name>
    <dbReference type="NCBI Taxonomy" id="52"/>
    <lineage>
        <taxon>Bacteria</taxon>
        <taxon>Pseudomonadati</taxon>
        <taxon>Myxococcota</taxon>
        <taxon>Polyangia</taxon>
        <taxon>Polyangiales</taxon>
        <taxon>Polyangiaceae</taxon>
        <taxon>Chondromyces</taxon>
    </lineage>
</organism>
<dbReference type="SUPFAM" id="SSF50965">
    <property type="entry name" value="Galactose oxidase, central domain"/>
    <property type="match status" value="1"/>
</dbReference>
<keyword evidence="3" id="KW-0325">Glycoprotein</keyword>
<dbReference type="Proteomes" id="UP000067626">
    <property type="component" value="Chromosome"/>
</dbReference>
<dbReference type="InterPro" id="IPR011043">
    <property type="entry name" value="Gal_Oxase/kelch_b-propeller"/>
</dbReference>
<keyword evidence="1" id="KW-0732">Signal</keyword>
<dbReference type="InterPro" id="IPR013517">
    <property type="entry name" value="FG-GAP"/>
</dbReference>
<evidence type="ECO:0000256" key="3">
    <source>
        <dbReference type="ARBA" id="ARBA00023180"/>
    </source>
</evidence>
<dbReference type="Gene3D" id="2.130.10.130">
    <property type="entry name" value="Integrin alpha, N-terminal"/>
    <property type="match status" value="4"/>
</dbReference>
<reference evidence="5 6" key="1">
    <citation type="submission" date="2015-07" db="EMBL/GenBank/DDBJ databases">
        <title>Genome analysis of myxobacterium Chondromyces crocatus Cm c5 reveals a high potential for natural compound synthesis and the genetic basis for the loss of fruiting body formation.</title>
        <authorList>
            <person name="Zaburannyi N."/>
            <person name="Bunk B."/>
            <person name="Maier J."/>
            <person name="Overmann J."/>
            <person name="Mueller R."/>
        </authorList>
    </citation>
    <scope>NUCLEOTIDE SEQUENCE [LARGE SCALE GENOMIC DNA]</scope>
    <source>
        <strain evidence="5 6">Cm c5</strain>
    </source>
</reference>
<dbReference type="AlphaFoldDB" id="A0A0K1E7X6"/>
<protein>
    <submittedName>
        <fullName evidence="5">Uncharacterized protein</fullName>
    </submittedName>
</protein>
<evidence type="ECO:0000256" key="4">
    <source>
        <dbReference type="SAM" id="MobiDB-lite"/>
    </source>
</evidence>
<proteinExistence type="predicted"/>
<keyword evidence="2" id="KW-0677">Repeat</keyword>
<dbReference type="InterPro" id="IPR028994">
    <property type="entry name" value="Integrin_alpha_N"/>
</dbReference>
<dbReference type="OrthoDB" id="5504302at2"/>
<evidence type="ECO:0000256" key="1">
    <source>
        <dbReference type="ARBA" id="ARBA00022729"/>
    </source>
</evidence>
<gene>
    <name evidence="5" type="ORF">CMC5_007830</name>
</gene>
<dbReference type="PANTHER" id="PTHR36220:SF1">
    <property type="entry name" value="GAMMA TUBULIN COMPLEX COMPONENT C-TERMINAL DOMAIN-CONTAINING PROTEIN"/>
    <property type="match status" value="1"/>
</dbReference>
<accession>A0A0K1E7X6</accession>
<dbReference type="PROSITE" id="PS51257">
    <property type="entry name" value="PROKAR_LIPOPROTEIN"/>
    <property type="match status" value="1"/>
</dbReference>
<keyword evidence="6" id="KW-1185">Reference proteome</keyword>
<dbReference type="PROSITE" id="PS51470">
    <property type="entry name" value="FG_GAP"/>
    <property type="match status" value="1"/>
</dbReference>
<evidence type="ECO:0000256" key="2">
    <source>
        <dbReference type="ARBA" id="ARBA00022737"/>
    </source>
</evidence>
<sequence>MDAVRRRWRATWKGWHRAGLGVGLLGALSCSSAPSTEALAEPEGVDSASTVPTEGLGTVPEVPSRRALGRAAEGAGSLPLGLRAAYIASVQAGASSAYAVKPAAGGLRAESPAQRLETTLTAEGVQLAPRGGEAAWRFGLTPRGWGCGDRWVSAAPVVPEGEGNRVTYARAGLTEWYVNGPLGLEQGFTVAARPCAAGVGGEVIVALALTGDLHAVLAEDGGTVALRNGSGEVALRYGELHVVDATGRTLAARLQVEGDEIAIVVDDAGAVYPLVIDPLIETGQTKLLAADGKEGHHFGYSVAVAGDTAVVGALLDGERGAAAGAAYVFVRSEEGWTQQAKLLASDGGIDDHFGASVAMSGDTIVVGAMATPQRATAGAAYVFVRSEEGWTQQAKLRAMRGQAGDLFGEAVAISGELVVVGASSDPEHGPFSGAAHVFVRSEGEWYHQAKLTGAQEVADRFGGSVAVSEGTVVVGSSGDDSAEADAGAAYVFGLVEGAWTQQAMLVAQDAVLGDGFGGSVAISRGTVVVGARGSDVGGQDAGAAYVFTRSRAEWAEQAKLVASDGAAGSAFGHVAIAGDTVVVGSSGDSSLGRAAGATYVFGRAGGRWTEHAKLLASDGAADDRFGAPVAISGNTVLVGAYTDDDLGDASGSAFVFSLENTDVEVESEDDGGCGCVVAGASGSGGPSAAWLLAALLGLRASSSRRWRARR</sequence>
<feature type="region of interest" description="Disordered" evidence="4">
    <location>
        <begin position="38"/>
        <end position="57"/>
    </location>
</feature>